<dbReference type="Ensembl" id="ENSCINT00000036139.1">
    <property type="protein sequence ID" value="ENSCINP00000029980.1"/>
    <property type="gene ID" value="ENSCING00000023636.1"/>
</dbReference>
<dbReference type="AlphaFoldDB" id="H2XJZ8"/>
<dbReference type="GeneTree" id="ENSGT00950000182866"/>
<evidence type="ECO:0000313" key="3">
    <source>
        <dbReference type="Proteomes" id="UP000008144"/>
    </source>
</evidence>
<name>H2XJZ8_CIOIN</name>
<reference evidence="3" key="1">
    <citation type="journal article" date="2002" name="Science">
        <title>The draft genome of Ciona intestinalis: insights into chordate and vertebrate origins.</title>
        <authorList>
            <person name="Dehal P."/>
            <person name="Satou Y."/>
            <person name="Campbell R.K."/>
            <person name="Chapman J."/>
            <person name="Degnan B."/>
            <person name="De Tomaso A."/>
            <person name="Davidson B."/>
            <person name="Di Gregorio A."/>
            <person name="Gelpke M."/>
            <person name="Goodstein D.M."/>
            <person name="Harafuji N."/>
            <person name="Hastings K.E."/>
            <person name="Ho I."/>
            <person name="Hotta K."/>
            <person name="Huang W."/>
            <person name="Kawashima T."/>
            <person name="Lemaire P."/>
            <person name="Martinez D."/>
            <person name="Meinertzhagen I.A."/>
            <person name="Necula S."/>
            <person name="Nonaka M."/>
            <person name="Putnam N."/>
            <person name="Rash S."/>
            <person name="Saiga H."/>
            <person name="Satake M."/>
            <person name="Terry A."/>
            <person name="Yamada L."/>
            <person name="Wang H.G."/>
            <person name="Awazu S."/>
            <person name="Azumi K."/>
            <person name="Boore J."/>
            <person name="Branno M."/>
            <person name="Chin-Bow S."/>
            <person name="DeSantis R."/>
            <person name="Doyle S."/>
            <person name="Francino P."/>
            <person name="Keys D.N."/>
            <person name="Haga S."/>
            <person name="Hayashi H."/>
            <person name="Hino K."/>
            <person name="Imai K.S."/>
            <person name="Inaba K."/>
            <person name="Kano S."/>
            <person name="Kobayashi K."/>
            <person name="Kobayashi M."/>
            <person name="Lee B.I."/>
            <person name="Makabe K.W."/>
            <person name="Manohar C."/>
            <person name="Matassi G."/>
            <person name="Medina M."/>
            <person name="Mochizuki Y."/>
            <person name="Mount S."/>
            <person name="Morishita T."/>
            <person name="Miura S."/>
            <person name="Nakayama A."/>
            <person name="Nishizaka S."/>
            <person name="Nomoto H."/>
            <person name="Ohta F."/>
            <person name="Oishi K."/>
            <person name="Rigoutsos I."/>
            <person name="Sano M."/>
            <person name="Sasaki A."/>
            <person name="Sasakura Y."/>
            <person name="Shoguchi E."/>
            <person name="Shin-i T."/>
            <person name="Spagnuolo A."/>
            <person name="Stainier D."/>
            <person name="Suzuki M.M."/>
            <person name="Tassy O."/>
            <person name="Takatori N."/>
            <person name="Tokuoka M."/>
            <person name="Yagi K."/>
            <person name="Yoshizaki F."/>
            <person name="Wada S."/>
            <person name="Zhang C."/>
            <person name="Hyatt P.D."/>
            <person name="Larimer F."/>
            <person name="Detter C."/>
            <person name="Doggett N."/>
            <person name="Glavina T."/>
            <person name="Hawkins T."/>
            <person name="Richardson P."/>
            <person name="Lucas S."/>
            <person name="Kohara Y."/>
            <person name="Levine M."/>
            <person name="Satoh N."/>
            <person name="Rokhsar D.S."/>
        </authorList>
    </citation>
    <scope>NUCLEOTIDE SEQUENCE [LARGE SCALE GENOMIC DNA]</scope>
</reference>
<feature type="domain" description="NXPE C-terminal" evidence="1">
    <location>
        <begin position="223"/>
        <end position="464"/>
    </location>
</feature>
<organism evidence="2 3">
    <name type="scientific">Ciona intestinalis</name>
    <name type="common">Transparent sea squirt</name>
    <name type="synonym">Ascidia intestinalis</name>
    <dbReference type="NCBI Taxonomy" id="7719"/>
    <lineage>
        <taxon>Eukaryota</taxon>
        <taxon>Metazoa</taxon>
        <taxon>Chordata</taxon>
        <taxon>Tunicata</taxon>
        <taxon>Ascidiacea</taxon>
        <taxon>Phlebobranchia</taxon>
        <taxon>Cionidae</taxon>
        <taxon>Ciona</taxon>
    </lineage>
</organism>
<keyword evidence="3" id="KW-1185">Reference proteome</keyword>
<dbReference type="Pfam" id="PF24536">
    <property type="entry name" value="NXPE4_C"/>
    <property type="match status" value="1"/>
</dbReference>
<proteinExistence type="predicted"/>
<dbReference type="Proteomes" id="UP000008144">
    <property type="component" value="Chromosome 11"/>
</dbReference>
<reference evidence="2" key="2">
    <citation type="journal article" date="2008" name="Genome Biol.">
        <title>Improved genome assembly and evidence-based global gene model set for the chordate Ciona intestinalis: new insight into intron and operon populations.</title>
        <authorList>
            <person name="Satou Y."/>
            <person name="Mineta K."/>
            <person name="Ogasawara M."/>
            <person name="Sasakura Y."/>
            <person name="Shoguchi E."/>
            <person name="Ueno K."/>
            <person name="Yamada L."/>
            <person name="Matsumoto J."/>
            <person name="Wasserscheid J."/>
            <person name="Dewar K."/>
            <person name="Wiley G.B."/>
            <person name="Macmil S.L."/>
            <person name="Roe B.A."/>
            <person name="Zeller R.W."/>
            <person name="Hastings K.E."/>
            <person name="Lemaire P."/>
            <person name="Lindquist E."/>
            <person name="Endo T."/>
            <person name="Hotta K."/>
            <person name="Inaba K."/>
        </authorList>
    </citation>
    <scope>NUCLEOTIDE SEQUENCE [LARGE SCALE GENOMIC DNA]</scope>
    <source>
        <strain evidence="2">wild type</strain>
    </source>
</reference>
<dbReference type="OMA" id="RGRSEWH"/>
<reference evidence="2" key="3">
    <citation type="submission" date="2025-08" db="UniProtKB">
        <authorList>
            <consortium name="Ensembl"/>
        </authorList>
    </citation>
    <scope>IDENTIFICATION</scope>
</reference>
<dbReference type="InParanoid" id="H2XJZ8"/>
<dbReference type="STRING" id="7719.ENSCINP00000029980"/>
<dbReference type="PANTHER" id="PTHR16165">
    <property type="entry name" value="NXPE FAMILY MEMBER"/>
    <property type="match status" value="1"/>
</dbReference>
<protein>
    <recommendedName>
        <fullName evidence="1">NXPE C-terminal domain-containing protein</fullName>
    </recommendedName>
</protein>
<reference evidence="2" key="4">
    <citation type="submission" date="2025-09" db="UniProtKB">
        <authorList>
            <consortium name="Ensembl"/>
        </authorList>
    </citation>
    <scope>IDENTIFICATION</scope>
</reference>
<dbReference type="InterPro" id="IPR057106">
    <property type="entry name" value="NXPE4_C"/>
</dbReference>
<evidence type="ECO:0000259" key="1">
    <source>
        <dbReference type="Pfam" id="PF24536"/>
    </source>
</evidence>
<sequence length="466" mass="52781">SFYLIEERDYKVNDIIKVRIEARDNFGTSAAKGGGDFFKVKAYHPQTRSSISASQTISYGNGSYDAEILAFRSGPLTVQVMLGNSGHFIDAVKHLTSEPHTHAMDFYATFVNEATSDKTQCRIQADAFISGVVCNLTNRNGETWFCVKPKPGLGCSDLTDMYTVRRKNALDLFKMFPPEDRSTTKRAYLSGNVGNIFVSPDGDQTSIGIQQASPFGFWMNNEWLSTSCNNKHFSRQPKLAAKCITNRIFYFLGDSTIRQWFEYFLRKSHEQNYWTEKSSSFIQAYEQGSFRDVWDSRSSRIERTNTTFYYRVHGPPMQNGAAASSMRYISNELDQMLKRSDGGRSLTVVVGIGPHFLQYNPLVFRKRLTIIITAAEKMLARNPEATVIVKGLGTFDRGLGIGECCLTDWLSYRLNKITQQVLQNSKVIYMDVWHMTLSHHSPDLIHPVDEVISNQVDLALSYSCRG</sequence>
<dbReference type="EMBL" id="EAAA01000778">
    <property type="status" value="NOT_ANNOTATED_CDS"/>
    <property type="molecule type" value="Genomic_DNA"/>
</dbReference>
<accession>H2XJZ8</accession>
<dbReference type="PANTHER" id="PTHR16165:SF5">
    <property type="entry name" value="NXPE FAMILY MEMBER 3"/>
    <property type="match status" value="1"/>
</dbReference>
<evidence type="ECO:0000313" key="2">
    <source>
        <dbReference type="Ensembl" id="ENSCINP00000029980.1"/>
    </source>
</evidence>